<reference evidence="5 6" key="1">
    <citation type="journal article" date="2011" name="J. Bacteriol.">
        <title>Complete genome sequence of the polycyclic aromatic hydrocarbon-degrading bacterium Alteromonas sp. strain SN2.</title>
        <authorList>
            <person name="Jin H.M."/>
            <person name="Jeong H."/>
            <person name="Moon E.J."/>
            <person name="Math R.K."/>
            <person name="Lee K."/>
            <person name="Kim H.J."/>
            <person name="Jeon C.O."/>
            <person name="Oh T.K."/>
            <person name="Kim J.F."/>
        </authorList>
    </citation>
    <scope>NUCLEOTIDE SEQUENCE [LARGE SCALE GENOMIC DNA]</scope>
    <source>
        <strain evidence="6">JCM 17741 / KACC 18427 / KCTC 11700BP / SN2</strain>
    </source>
</reference>
<dbReference type="GO" id="GO:0030313">
    <property type="term" value="C:cell envelope"/>
    <property type="evidence" value="ECO:0007669"/>
    <property type="project" value="UniProtKB-SubCell"/>
</dbReference>
<feature type="transmembrane region" description="Helical" evidence="4">
    <location>
        <begin position="12"/>
        <end position="31"/>
    </location>
</feature>
<dbReference type="eggNOG" id="COG0845">
    <property type="taxonomic scope" value="Bacteria"/>
</dbReference>
<dbReference type="PANTHER" id="PTHR32347:SF23">
    <property type="entry name" value="BLL5650 PROTEIN"/>
    <property type="match status" value="1"/>
</dbReference>
<dbReference type="Gene3D" id="2.40.30.170">
    <property type="match status" value="1"/>
</dbReference>
<proteinExistence type="predicted"/>
<keyword evidence="4" id="KW-1133">Transmembrane helix</keyword>
<name>F5Z9S8_ALTNA</name>
<dbReference type="HOGENOM" id="CLU_018816_16_2_6"/>
<evidence type="ECO:0000256" key="2">
    <source>
        <dbReference type="ARBA" id="ARBA00023054"/>
    </source>
</evidence>
<evidence type="ECO:0000256" key="1">
    <source>
        <dbReference type="ARBA" id="ARBA00004196"/>
    </source>
</evidence>
<sequence length="415" mass="46130">MKIELSRKKNLKHWYVMGALVLAALSATIMLNTEDVLVVSSGDVDVLKVEQGNIDLFSQAFGELFSEQERLLTSQAAGKVAEIYLRPGAHVEPSTVILSLANPELNRTYQSAVGDYNAQKVQLESFELEQQNERLDYQSRMADIEAALERGQLELSVNKQLSARGVSAKLEIQRAELTVKQEAKKLEFERQKYQHFLKVQAFQLKQRQIELEQLNQQVALLLSQLDDMQVKAGIYGTLQSLDVEIGETLPQGTVLGKVGSVDKLLARLRVPQHQADQITVGAPVELTTRKGQISGEVNLIGSVVSNGVVIAEVKLTGELPSDARPFAPVTGQIFMRTQIDALYVTQLAGLRPMSQLDRFVMVTDEMHAEKRRIQLGGLTKGKLIIQSGVDADEHFISQMQDEWSAHDTITIREEG</sequence>
<dbReference type="PANTHER" id="PTHR32347">
    <property type="entry name" value="EFFLUX SYSTEM COMPONENT YKNX-RELATED"/>
    <property type="match status" value="1"/>
</dbReference>
<evidence type="ECO:0000313" key="5">
    <source>
        <dbReference type="EMBL" id="AEF02083.1"/>
    </source>
</evidence>
<keyword evidence="4" id="KW-0472">Membrane</keyword>
<keyword evidence="6" id="KW-1185">Reference proteome</keyword>
<dbReference type="OrthoDB" id="6336582at2"/>
<evidence type="ECO:0000313" key="6">
    <source>
        <dbReference type="Proteomes" id="UP000000683"/>
    </source>
</evidence>
<dbReference type="EMBL" id="CP002339">
    <property type="protein sequence ID" value="AEF02083.1"/>
    <property type="molecule type" value="Genomic_DNA"/>
</dbReference>
<keyword evidence="4" id="KW-0812">Transmembrane</keyword>
<dbReference type="RefSeq" id="WP_013783025.1">
    <property type="nucleotide sequence ID" value="NC_015554.1"/>
</dbReference>
<comment type="subcellular location">
    <subcellularLocation>
        <location evidence="1">Cell envelope</location>
    </subcellularLocation>
</comment>
<feature type="coiled-coil region" evidence="3">
    <location>
        <begin position="172"/>
        <end position="231"/>
    </location>
</feature>
<protein>
    <submittedName>
        <fullName evidence="5">RND family efflux transporter MFP subunit</fullName>
    </submittedName>
</protein>
<dbReference type="AlphaFoldDB" id="F5Z9S8"/>
<dbReference type="Proteomes" id="UP000000683">
    <property type="component" value="Chromosome"/>
</dbReference>
<dbReference type="KEGG" id="alt:ambt_02645"/>
<dbReference type="Gene3D" id="1.10.287.470">
    <property type="entry name" value="Helix hairpin bin"/>
    <property type="match status" value="1"/>
</dbReference>
<accession>F5Z9S8</accession>
<dbReference type="Gene3D" id="2.40.50.100">
    <property type="match status" value="1"/>
</dbReference>
<evidence type="ECO:0000256" key="4">
    <source>
        <dbReference type="SAM" id="Phobius"/>
    </source>
</evidence>
<gene>
    <name evidence="5" type="ordered locus">ambt_02645</name>
</gene>
<organism evidence="5 6">
    <name type="scientific">Alteromonas naphthalenivorans</name>
    <dbReference type="NCBI Taxonomy" id="715451"/>
    <lineage>
        <taxon>Bacteria</taxon>
        <taxon>Pseudomonadati</taxon>
        <taxon>Pseudomonadota</taxon>
        <taxon>Gammaproteobacteria</taxon>
        <taxon>Alteromonadales</taxon>
        <taxon>Alteromonadaceae</taxon>
        <taxon>Alteromonas/Salinimonas group</taxon>
        <taxon>Alteromonas</taxon>
    </lineage>
</organism>
<keyword evidence="2 3" id="KW-0175">Coiled coil</keyword>
<evidence type="ECO:0000256" key="3">
    <source>
        <dbReference type="SAM" id="Coils"/>
    </source>
</evidence>
<dbReference type="InterPro" id="IPR050465">
    <property type="entry name" value="UPF0194_transport"/>
</dbReference>